<dbReference type="eggNOG" id="COG3628">
    <property type="taxonomic scope" value="Bacteria"/>
</dbReference>
<protein>
    <recommendedName>
        <fullName evidence="3">IraD/Gp25-like domain-containing protein</fullName>
    </recommendedName>
</protein>
<evidence type="ECO:0000313" key="2">
    <source>
        <dbReference type="Proteomes" id="UP000013981"/>
    </source>
</evidence>
<reference evidence="1 2" key="1">
    <citation type="submission" date="2013-01" db="EMBL/GenBank/DDBJ databases">
        <title>The Genome Sequence of Butyricicoccus pullicaecorum 1.2.</title>
        <authorList>
            <consortium name="The Broad Institute Genome Sequencing Platform"/>
            <person name="Earl A."/>
            <person name="Ward D."/>
            <person name="Feldgarden M."/>
            <person name="Gevers D."/>
            <person name="Van Immerseel F."/>
            <person name="Eeckhaut V."/>
            <person name="Walker B."/>
            <person name="Young S.K."/>
            <person name="Zeng Q."/>
            <person name="Gargeya S."/>
            <person name="Fitzgerald M."/>
            <person name="Haas B."/>
            <person name="Abouelleil A."/>
            <person name="Alvarado L."/>
            <person name="Arachchi H.M."/>
            <person name="Berlin A.M."/>
            <person name="Chapman S.B."/>
            <person name="Dewar J."/>
            <person name="Goldberg J."/>
            <person name="Griggs A."/>
            <person name="Gujja S."/>
            <person name="Hansen M."/>
            <person name="Howarth C."/>
            <person name="Imamovic A."/>
            <person name="Larimer J."/>
            <person name="McCowan C."/>
            <person name="Murphy C."/>
            <person name="Neiman D."/>
            <person name="Pearson M."/>
            <person name="Priest M."/>
            <person name="Roberts A."/>
            <person name="Saif S."/>
            <person name="Shea T."/>
            <person name="Sisk P."/>
            <person name="Sykes S."/>
            <person name="Wortman J."/>
            <person name="Nusbaum C."/>
            <person name="Birren B."/>
        </authorList>
    </citation>
    <scope>NUCLEOTIDE SEQUENCE [LARGE SCALE GENOMIC DNA]</scope>
    <source>
        <strain evidence="1 2">1.2</strain>
    </source>
</reference>
<dbReference type="AlphaFoldDB" id="R8W3X9"/>
<proteinExistence type="predicted"/>
<accession>R8W3X9</accession>
<dbReference type="Pfam" id="PF10934">
    <property type="entry name" value="Sheath_initiator"/>
    <property type="match status" value="1"/>
</dbReference>
<dbReference type="OrthoDB" id="89089at2"/>
<comment type="caution">
    <text evidence="1">The sequence shown here is derived from an EMBL/GenBank/DDBJ whole genome shotgun (WGS) entry which is preliminary data.</text>
</comment>
<dbReference type="SUPFAM" id="SSF160719">
    <property type="entry name" value="gpW/gp25-like"/>
    <property type="match status" value="1"/>
</dbReference>
<dbReference type="HOGENOM" id="CLU_141574_0_0_9"/>
<gene>
    <name evidence="1" type="ORF">HMPREF1526_00339</name>
</gene>
<dbReference type="EMBL" id="AQOB01000002">
    <property type="protein sequence ID" value="EOQ39645.1"/>
    <property type="molecule type" value="Genomic_DNA"/>
</dbReference>
<dbReference type="Proteomes" id="UP000013981">
    <property type="component" value="Unassembled WGS sequence"/>
</dbReference>
<name>R8W3X9_9FIRM</name>
<sequence>MIPTLYGDDLTADFTLRTQPTRTYRLNFGGKPSTGMLDGQEAMKQTIFMILHSERYAHEIFSWNYGVELVSRIGQANTPLLESLIRQSISEALLQDDRILRVENFAFVRNRKQLTVRFTAVTTEGEVPSEYDWWGKGEEVTA</sequence>
<dbReference type="PATRIC" id="fig|1203606.4.peg.311"/>
<dbReference type="InterPro" id="IPR020288">
    <property type="entry name" value="Sheath_initiator"/>
</dbReference>
<dbReference type="Gene3D" id="3.10.450.40">
    <property type="match status" value="1"/>
</dbReference>
<organism evidence="1 2">
    <name type="scientific">Butyricicoccus pullicaecorum 1.2</name>
    <dbReference type="NCBI Taxonomy" id="1203606"/>
    <lineage>
        <taxon>Bacteria</taxon>
        <taxon>Bacillati</taxon>
        <taxon>Bacillota</taxon>
        <taxon>Clostridia</taxon>
        <taxon>Eubacteriales</taxon>
        <taxon>Butyricicoccaceae</taxon>
        <taxon>Butyricicoccus</taxon>
    </lineage>
</organism>
<dbReference type="RefSeq" id="WP_016146548.1">
    <property type="nucleotide sequence ID" value="NZ_KB976103.1"/>
</dbReference>
<evidence type="ECO:0008006" key="3">
    <source>
        <dbReference type="Google" id="ProtNLM"/>
    </source>
</evidence>
<evidence type="ECO:0000313" key="1">
    <source>
        <dbReference type="EMBL" id="EOQ39645.1"/>
    </source>
</evidence>
<keyword evidence="2" id="KW-1185">Reference proteome</keyword>